<keyword evidence="1" id="KW-0472">Membrane</keyword>
<dbReference type="Proteomes" id="UP000268007">
    <property type="component" value="Unassembled WGS sequence"/>
</dbReference>
<keyword evidence="1" id="KW-0812">Transmembrane</keyword>
<evidence type="ECO:0000256" key="1">
    <source>
        <dbReference type="SAM" id="Phobius"/>
    </source>
</evidence>
<evidence type="ECO:0000313" key="3">
    <source>
        <dbReference type="Proteomes" id="UP000268007"/>
    </source>
</evidence>
<dbReference type="EMBL" id="RBKU01000001">
    <property type="protein sequence ID" value="RKR82635.1"/>
    <property type="molecule type" value="Genomic_DNA"/>
</dbReference>
<sequence length="76" mass="8967">MPKETKPNKINVFKWIILITICTLLSLEVNLFLSQLGIIREYHISNIRVFLNIVGSFLFIQCLCVRHNNISKWLHK</sequence>
<dbReference type="AlphaFoldDB" id="A0A495J0X3"/>
<name>A0A495J0X3_9SPHI</name>
<feature type="transmembrane region" description="Helical" evidence="1">
    <location>
        <begin position="45"/>
        <end position="65"/>
    </location>
</feature>
<feature type="transmembrane region" description="Helical" evidence="1">
    <location>
        <begin position="12"/>
        <end position="33"/>
    </location>
</feature>
<proteinExistence type="predicted"/>
<protein>
    <submittedName>
        <fullName evidence="2">Uncharacterized protein</fullName>
    </submittedName>
</protein>
<accession>A0A495J0X3</accession>
<comment type="caution">
    <text evidence="2">The sequence shown here is derived from an EMBL/GenBank/DDBJ whole genome shotgun (WGS) entry which is preliminary data.</text>
</comment>
<keyword evidence="3" id="KW-1185">Reference proteome</keyword>
<evidence type="ECO:0000313" key="2">
    <source>
        <dbReference type="EMBL" id="RKR82635.1"/>
    </source>
</evidence>
<reference evidence="2 3" key="1">
    <citation type="submission" date="2018-10" db="EMBL/GenBank/DDBJ databases">
        <title>Genomic Encyclopedia of Archaeal and Bacterial Type Strains, Phase II (KMG-II): from individual species to whole genera.</title>
        <authorList>
            <person name="Goeker M."/>
        </authorList>
    </citation>
    <scope>NUCLEOTIDE SEQUENCE [LARGE SCALE GENOMIC DNA]</scope>
    <source>
        <strain evidence="2 3">DSM 18602</strain>
    </source>
</reference>
<keyword evidence="1" id="KW-1133">Transmembrane helix</keyword>
<gene>
    <name evidence="2" type="ORF">BDD43_2820</name>
</gene>
<organism evidence="2 3">
    <name type="scientific">Mucilaginibacter gracilis</name>
    <dbReference type="NCBI Taxonomy" id="423350"/>
    <lineage>
        <taxon>Bacteria</taxon>
        <taxon>Pseudomonadati</taxon>
        <taxon>Bacteroidota</taxon>
        <taxon>Sphingobacteriia</taxon>
        <taxon>Sphingobacteriales</taxon>
        <taxon>Sphingobacteriaceae</taxon>
        <taxon>Mucilaginibacter</taxon>
    </lineage>
</organism>